<dbReference type="InterPro" id="IPR006179">
    <property type="entry name" value="5_nucleotidase/apyrase"/>
</dbReference>
<dbReference type="RefSeq" id="WP_308443031.1">
    <property type="nucleotide sequence ID" value="NZ_BOVK01000043.1"/>
</dbReference>
<sequence length="531" mass="59443">MPDDEHLHLTILATSDIHGSVYPTDYRSDAEQNVGLAKLAAAIRRERQLDPDLLLIDNGDLLQGTPLATYCAKHNREQIHPVIRALNHLQYDAAVVGNHEFNFGQALLRQAIRDSRFPWLAANIIDSKTGDPAFGPPYIIREVHSVKIAIVGLTTHFVPNWEQPKHIAGLHFENSLQALKRWADHIRSMEQPDVLIAAYHGGFECDLDTGVQLESATGENQGFAMLESVEGIDVMITGHQHRLIAGVWNDTAIIQPGCFGQALGKVRLKLRRSGNGWQLEERQAELIAVEGEADPQILALCREDEEQTQAWLDQPLGRTEGDLRIRDPFRARLAKHPFAELLNRIQMEASGVRISCTAFMHHEAPGFSERITMREVLANYPFANTLKVLRLSGEDIRQALERSASYFTLDADGRPAVHPSFLAPKPQHYNYDMWEGIEYELDVRRPIGQRVVKLLAAGGLPLQSDDSYDVVMNHYRASGGGGFAMFQGKPVIREIQTDMTELIAAYLAKHPVISASCSHNWRVVIHSGREQ</sequence>
<dbReference type="GO" id="GO:0000166">
    <property type="term" value="F:nucleotide binding"/>
    <property type="evidence" value="ECO:0007669"/>
    <property type="project" value="UniProtKB-KW"/>
</dbReference>
<dbReference type="InterPro" id="IPR036907">
    <property type="entry name" value="5'-Nucleotdase_C_sf"/>
</dbReference>
<evidence type="ECO:0000256" key="3">
    <source>
        <dbReference type="ARBA" id="ARBA00001968"/>
    </source>
</evidence>
<evidence type="ECO:0000259" key="13">
    <source>
        <dbReference type="Pfam" id="PF02872"/>
    </source>
</evidence>
<dbReference type="Pfam" id="PF00149">
    <property type="entry name" value="Metallophos"/>
    <property type="match status" value="1"/>
</dbReference>
<keyword evidence="10" id="KW-0511">Multifunctional enzyme</keyword>
<evidence type="ECO:0000256" key="11">
    <source>
        <dbReference type="RuleBase" id="RU362119"/>
    </source>
</evidence>
<evidence type="ECO:0000256" key="1">
    <source>
        <dbReference type="ARBA" id="ARBA00000527"/>
    </source>
</evidence>
<dbReference type="PRINTS" id="PR01607">
    <property type="entry name" value="APYRASEFAMLY"/>
</dbReference>
<evidence type="ECO:0000256" key="8">
    <source>
        <dbReference type="ARBA" id="ARBA00022741"/>
    </source>
</evidence>
<reference evidence="14" key="1">
    <citation type="submission" date="2021-04" db="EMBL/GenBank/DDBJ databases">
        <title>Draft genome sequence of Xylanibacillus composti strain K13.</title>
        <authorList>
            <person name="Uke A."/>
            <person name="Chhe C."/>
            <person name="Baramee S."/>
            <person name="Kosugi A."/>
        </authorList>
    </citation>
    <scope>NUCLEOTIDE SEQUENCE</scope>
    <source>
        <strain evidence="14">K13</strain>
    </source>
</reference>
<dbReference type="GO" id="GO:0046872">
    <property type="term" value="F:metal ion binding"/>
    <property type="evidence" value="ECO:0007669"/>
    <property type="project" value="UniProtKB-KW"/>
</dbReference>
<dbReference type="GO" id="GO:0030288">
    <property type="term" value="C:outer membrane-bounded periplasmic space"/>
    <property type="evidence" value="ECO:0007669"/>
    <property type="project" value="TreeGrafter"/>
</dbReference>
<dbReference type="PROSITE" id="PS00786">
    <property type="entry name" value="5_NUCLEOTIDASE_2"/>
    <property type="match status" value="1"/>
</dbReference>
<dbReference type="GO" id="GO:0008254">
    <property type="term" value="F:3'-nucleotidase activity"/>
    <property type="evidence" value="ECO:0007669"/>
    <property type="project" value="UniProtKB-EC"/>
</dbReference>
<dbReference type="InterPro" id="IPR006146">
    <property type="entry name" value="5'-Nucleotdase_CS"/>
</dbReference>
<evidence type="ECO:0000256" key="10">
    <source>
        <dbReference type="ARBA" id="ARBA00023268"/>
    </source>
</evidence>
<dbReference type="GO" id="GO:0009166">
    <property type="term" value="P:nucleotide catabolic process"/>
    <property type="evidence" value="ECO:0007669"/>
    <property type="project" value="InterPro"/>
</dbReference>
<keyword evidence="6" id="KW-0479">Metal-binding</keyword>
<comment type="similarity">
    <text evidence="5 11">Belongs to the 5'-nucleotidase family.</text>
</comment>
<evidence type="ECO:0000256" key="5">
    <source>
        <dbReference type="ARBA" id="ARBA00006654"/>
    </source>
</evidence>
<dbReference type="AlphaFoldDB" id="A0A8J4M311"/>
<protein>
    <submittedName>
        <fullName evidence="14">2',3'-cyclic-nucleotide 2'-phosphodiesterase</fullName>
    </submittedName>
</protein>
<proteinExistence type="inferred from homology"/>
<comment type="subcellular location">
    <subcellularLocation>
        <location evidence="4">Cell envelope</location>
    </subcellularLocation>
</comment>
<dbReference type="PROSITE" id="PS00785">
    <property type="entry name" value="5_NUCLEOTIDASE_1"/>
    <property type="match status" value="1"/>
</dbReference>
<dbReference type="SUPFAM" id="SSF55816">
    <property type="entry name" value="5'-nucleotidase (syn. UDP-sugar hydrolase), C-terminal domain"/>
    <property type="match status" value="1"/>
</dbReference>
<evidence type="ECO:0000313" key="15">
    <source>
        <dbReference type="Proteomes" id="UP000677918"/>
    </source>
</evidence>
<evidence type="ECO:0000256" key="6">
    <source>
        <dbReference type="ARBA" id="ARBA00022723"/>
    </source>
</evidence>
<keyword evidence="15" id="KW-1185">Reference proteome</keyword>
<dbReference type="PANTHER" id="PTHR11575">
    <property type="entry name" value="5'-NUCLEOTIDASE-RELATED"/>
    <property type="match status" value="1"/>
</dbReference>
<dbReference type="InterPro" id="IPR041827">
    <property type="entry name" value="CpdB_N"/>
</dbReference>
<gene>
    <name evidence="14" type="ORF">XYCOK13_31180</name>
</gene>
<dbReference type="InterPro" id="IPR008334">
    <property type="entry name" value="5'-Nucleotdase_C"/>
</dbReference>
<accession>A0A8J4M311</accession>
<dbReference type="Gene3D" id="3.60.21.10">
    <property type="match status" value="1"/>
</dbReference>
<comment type="cofactor">
    <cofactor evidence="3">
        <name>a divalent metal cation</name>
        <dbReference type="ChEBI" id="CHEBI:60240"/>
    </cofactor>
</comment>
<dbReference type="Gene3D" id="3.90.780.10">
    <property type="entry name" value="5'-Nucleotidase, C-terminal domain"/>
    <property type="match status" value="1"/>
</dbReference>
<evidence type="ECO:0000313" key="14">
    <source>
        <dbReference type="EMBL" id="GIQ70294.1"/>
    </source>
</evidence>
<dbReference type="Pfam" id="PF02872">
    <property type="entry name" value="5_nucleotid_C"/>
    <property type="match status" value="1"/>
</dbReference>
<evidence type="ECO:0000256" key="2">
    <source>
        <dbReference type="ARBA" id="ARBA00001730"/>
    </source>
</evidence>
<evidence type="ECO:0000256" key="7">
    <source>
        <dbReference type="ARBA" id="ARBA00022729"/>
    </source>
</evidence>
<keyword evidence="7" id="KW-0732">Signal</keyword>
<name>A0A8J4M311_9BACL</name>
<dbReference type="SUPFAM" id="SSF56300">
    <property type="entry name" value="Metallo-dependent phosphatases"/>
    <property type="match status" value="1"/>
</dbReference>
<comment type="catalytic activity">
    <reaction evidence="1">
        <text>a ribonucleoside 3'-phosphate + H2O = a ribonucleoside + phosphate</text>
        <dbReference type="Rhea" id="RHEA:10144"/>
        <dbReference type="ChEBI" id="CHEBI:13197"/>
        <dbReference type="ChEBI" id="CHEBI:15377"/>
        <dbReference type="ChEBI" id="CHEBI:18254"/>
        <dbReference type="ChEBI" id="CHEBI:43474"/>
        <dbReference type="EC" id="3.1.3.6"/>
    </reaction>
</comment>
<organism evidence="14 15">
    <name type="scientific">Xylanibacillus composti</name>
    <dbReference type="NCBI Taxonomy" id="1572762"/>
    <lineage>
        <taxon>Bacteria</taxon>
        <taxon>Bacillati</taxon>
        <taxon>Bacillota</taxon>
        <taxon>Bacilli</taxon>
        <taxon>Bacillales</taxon>
        <taxon>Paenibacillaceae</taxon>
        <taxon>Xylanibacillus</taxon>
    </lineage>
</organism>
<evidence type="ECO:0000256" key="4">
    <source>
        <dbReference type="ARBA" id="ARBA00004196"/>
    </source>
</evidence>
<keyword evidence="9 11" id="KW-0378">Hydrolase</keyword>
<dbReference type="EMBL" id="BOVK01000043">
    <property type="protein sequence ID" value="GIQ70294.1"/>
    <property type="molecule type" value="Genomic_DNA"/>
</dbReference>
<dbReference type="PANTHER" id="PTHR11575:SF6">
    <property type="entry name" value="2',3'-CYCLIC-NUCLEOTIDE 2'-PHOSPHODIESTERASE_3'-NUCLEOTIDASE"/>
    <property type="match status" value="1"/>
</dbReference>
<keyword evidence="8 11" id="KW-0547">Nucleotide-binding</keyword>
<comment type="caution">
    <text evidence="14">The sequence shown here is derived from an EMBL/GenBank/DDBJ whole genome shotgun (WGS) entry which is preliminary data.</text>
</comment>
<feature type="domain" description="Calcineurin-like phosphoesterase" evidence="12">
    <location>
        <begin position="10"/>
        <end position="242"/>
    </location>
</feature>
<comment type="catalytic activity">
    <reaction evidence="2">
        <text>a nucleoside 2',3'-cyclic phosphate + H2O = a nucleoside 3'-phosphate + H(+)</text>
        <dbReference type="Rhea" id="RHEA:19621"/>
        <dbReference type="ChEBI" id="CHEBI:15377"/>
        <dbReference type="ChEBI" id="CHEBI:15378"/>
        <dbReference type="ChEBI" id="CHEBI:66949"/>
        <dbReference type="ChEBI" id="CHEBI:66954"/>
        <dbReference type="EC" id="3.1.4.16"/>
    </reaction>
</comment>
<dbReference type="GO" id="GO:0008663">
    <property type="term" value="F:2',3'-cyclic-nucleotide 2'-phosphodiesterase activity"/>
    <property type="evidence" value="ECO:0007669"/>
    <property type="project" value="UniProtKB-EC"/>
</dbReference>
<evidence type="ECO:0000259" key="12">
    <source>
        <dbReference type="Pfam" id="PF00149"/>
    </source>
</evidence>
<dbReference type="InterPro" id="IPR004843">
    <property type="entry name" value="Calcineurin-like_PHP"/>
</dbReference>
<evidence type="ECO:0000256" key="9">
    <source>
        <dbReference type="ARBA" id="ARBA00022801"/>
    </source>
</evidence>
<feature type="domain" description="5'-Nucleotidase C-terminal" evidence="13">
    <location>
        <begin position="330"/>
        <end position="487"/>
    </location>
</feature>
<dbReference type="CDD" id="cd07410">
    <property type="entry name" value="MPP_CpdB_N"/>
    <property type="match status" value="1"/>
</dbReference>
<dbReference type="InterPro" id="IPR029052">
    <property type="entry name" value="Metallo-depent_PP-like"/>
</dbReference>
<dbReference type="Proteomes" id="UP000677918">
    <property type="component" value="Unassembled WGS sequence"/>
</dbReference>